<dbReference type="GO" id="GO:0016226">
    <property type="term" value="P:iron-sulfur cluster assembly"/>
    <property type="evidence" value="ECO:0007669"/>
    <property type="project" value="TreeGrafter"/>
</dbReference>
<protein>
    <submittedName>
        <fullName evidence="1">Uncharacterized protein</fullName>
    </submittedName>
</protein>
<dbReference type="Proteomes" id="UP000473826">
    <property type="component" value="Unassembled WGS sequence"/>
</dbReference>
<sequence length="108" mass="11411">MPPTLAQVQSLYAATRAGASRFASYNFHAYFLRRTDESFAAPLATLGDTTTVPASAGASKLSEAELSKWYDKAKAAAPVVERAGEINALYATGEKLVVESTDSRHGAA</sequence>
<dbReference type="GO" id="GO:1990221">
    <property type="term" value="C:L-cysteine desulfurase complex"/>
    <property type="evidence" value="ECO:0007669"/>
    <property type="project" value="TreeGrafter"/>
</dbReference>
<proteinExistence type="predicted"/>
<name>A0A7D8Z378_VANHU</name>
<keyword evidence="2" id="KW-1185">Reference proteome</keyword>
<gene>
    <name evidence="1" type="ORF">VHUM_03690</name>
</gene>
<dbReference type="AlphaFoldDB" id="A0A7D8Z378"/>
<accession>A0A7D8Z378</accession>
<dbReference type="GO" id="GO:0005739">
    <property type="term" value="C:mitochondrion"/>
    <property type="evidence" value="ECO:0007669"/>
    <property type="project" value="TreeGrafter"/>
</dbReference>
<dbReference type="PANTHER" id="PTHR13166">
    <property type="entry name" value="PROTEIN C6ORF149"/>
    <property type="match status" value="1"/>
</dbReference>
<evidence type="ECO:0000313" key="2">
    <source>
        <dbReference type="Proteomes" id="UP000473826"/>
    </source>
</evidence>
<dbReference type="OrthoDB" id="275715at2759"/>
<dbReference type="EMBL" id="QKWK01000011">
    <property type="protein sequence ID" value="TXT05929.1"/>
    <property type="molecule type" value="Genomic_DNA"/>
</dbReference>
<comment type="caution">
    <text evidence="1">The sequence shown here is derived from an EMBL/GenBank/DDBJ whole genome shotgun (WGS) entry which is preliminary data.</text>
</comment>
<dbReference type="InterPro" id="IPR051522">
    <property type="entry name" value="ISC_assembly_LYR"/>
</dbReference>
<dbReference type="PANTHER" id="PTHR13166:SF7">
    <property type="entry name" value="LYR MOTIF-CONTAINING PROTEIN 4"/>
    <property type="match status" value="1"/>
</dbReference>
<evidence type="ECO:0000313" key="1">
    <source>
        <dbReference type="EMBL" id="TXT05929.1"/>
    </source>
</evidence>
<organism evidence="1 2">
    <name type="scientific">Vanrija humicola</name>
    <name type="common">Yeast</name>
    <name type="synonym">Cryptococcus humicola</name>
    <dbReference type="NCBI Taxonomy" id="5417"/>
    <lineage>
        <taxon>Eukaryota</taxon>
        <taxon>Fungi</taxon>
        <taxon>Dikarya</taxon>
        <taxon>Basidiomycota</taxon>
        <taxon>Agaricomycotina</taxon>
        <taxon>Tremellomycetes</taxon>
        <taxon>Trichosporonales</taxon>
        <taxon>Trichosporonaceae</taxon>
        <taxon>Vanrija</taxon>
    </lineage>
</organism>
<reference evidence="1 2" key="1">
    <citation type="journal article" date="2019" name="PLoS Genet.">
        <title>Convergent evolution of linked mating-type loci in basidiomycete fungi.</title>
        <authorList>
            <person name="Sun S."/>
            <person name="Coelho M.A."/>
            <person name="Heitman J."/>
            <person name="Nowrousian M."/>
        </authorList>
    </citation>
    <scope>NUCLEOTIDE SEQUENCE [LARGE SCALE GENOMIC DNA]</scope>
    <source>
        <strain evidence="1 2">CBS 4282</strain>
    </source>
</reference>